<dbReference type="GeneID" id="39988271"/>
<keyword evidence="1" id="KW-0812">Transmembrane</keyword>
<comment type="caution">
    <text evidence="2">The sequence shown here is derived from an EMBL/GenBank/DDBJ whole genome shotgun (WGS) entry which is preliminary data.</text>
</comment>
<proteinExistence type="predicted"/>
<gene>
    <name evidence="2" type="ORF">TM35_000301680</name>
</gene>
<dbReference type="RefSeq" id="XP_028880194.1">
    <property type="nucleotide sequence ID" value="XM_029028491.1"/>
</dbReference>
<feature type="transmembrane region" description="Helical" evidence="1">
    <location>
        <begin position="154"/>
        <end position="179"/>
    </location>
</feature>
<evidence type="ECO:0000256" key="1">
    <source>
        <dbReference type="SAM" id="Phobius"/>
    </source>
</evidence>
<evidence type="ECO:0000313" key="2">
    <source>
        <dbReference type="EMBL" id="ORC86128.1"/>
    </source>
</evidence>
<reference evidence="2 3" key="1">
    <citation type="submission" date="2017-03" db="EMBL/GenBank/DDBJ databases">
        <title>An alternative strategy for trypanosome survival in the mammalian bloodstream revealed through genome and transcriptome analysis of the ubiquitous bovine parasite Trypanosoma (Megatrypanum) theileri.</title>
        <authorList>
            <person name="Kelly S."/>
            <person name="Ivens A."/>
            <person name="Mott A."/>
            <person name="O'Neill E."/>
            <person name="Emms D."/>
            <person name="Macleod O."/>
            <person name="Voorheis P."/>
            <person name="Matthews J."/>
            <person name="Matthews K."/>
            <person name="Carrington M."/>
        </authorList>
    </citation>
    <scope>NUCLEOTIDE SEQUENCE [LARGE SCALE GENOMIC DNA]</scope>
    <source>
        <strain evidence="2">Edinburgh</strain>
    </source>
</reference>
<accession>A0A1X0NNQ3</accession>
<dbReference type="Proteomes" id="UP000192257">
    <property type="component" value="Unassembled WGS sequence"/>
</dbReference>
<sequence length="241" mass="26195">MVAPEIPAKEHIMLPGGWGGLRGEFSVLRVPCVSRLRALLGLVTVVLGRIFAHKLTLLGVGLFRCFGLCRPGGVAAAVCHNFGQLVAPGWGGSFLVEAGGLYNSCASAILAFCWFLFFFWSFVASVSLCCSALVVSRAVSDLSVWRGWTPTPVFFWGCQARHLVFAVVICVFYMCWCWLRFCLRHRALRSGCGTLPPMGWAGPGGVEGHMLDRTFLICIVGVMLCGRGDRNSVRICVVGML</sequence>
<dbReference type="EMBL" id="NBCO01000030">
    <property type="protein sequence ID" value="ORC86128.1"/>
    <property type="molecule type" value="Genomic_DNA"/>
</dbReference>
<feature type="transmembrane region" description="Helical" evidence="1">
    <location>
        <begin position="109"/>
        <end position="134"/>
    </location>
</feature>
<dbReference type="AlphaFoldDB" id="A0A1X0NNQ3"/>
<evidence type="ECO:0000313" key="3">
    <source>
        <dbReference type="Proteomes" id="UP000192257"/>
    </source>
</evidence>
<organism evidence="2 3">
    <name type="scientific">Trypanosoma theileri</name>
    <dbReference type="NCBI Taxonomy" id="67003"/>
    <lineage>
        <taxon>Eukaryota</taxon>
        <taxon>Discoba</taxon>
        <taxon>Euglenozoa</taxon>
        <taxon>Kinetoplastea</taxon>
        <taxon>Metakinetoplastina</taxon>
        <taxon>Trypanosomatida</taxon>
        <taxon>Trypanosomatidae</taxon>
        <taxon>Trypanosoma</taxon>
    </lineage>
</organism>
<dbReference type="VEuPathDB" id="TriTrypDB:TM35_000301680"/>
<keyword evidence="3" id="KW-1185">Reference proteome</keyword>
<keyword evidence="1" id="KW-0472">Membrane</keyword>
<keyword evidence="1" id="KW-1133">Transmembrane helix</keyword>
<protein>
    <submittedName>
        <fullName evidence="2">Uncharacterized protein</fullName>
    </submittedName>
</protein>
<name>A0A1X0NNQ3_9TRYP</name>